<gene>
    <name evidence="7" type="primary">hbpA_2</name>
    <name evidence="7" type="ORF">ROA7450_03639</name>
</gene>
<dbReference type="Proteomes" id="UP000193061">
    <property type="component" value="Unassembled WGS sequence"/>
</dbReference>
<dbReference type="GO" id="GO:0043190">
    <property type="term" value="C:ATP-binding cassette (ABC) transporter complex"/>
    <property type="evidence" value="ECO:0007669"/>
    <property type="project" value="InterPro"/>
</dbReference>
<dbReference type="GO" id="GO:1904680">
    <property type="term" value="F:peptide transmembrane transporter activity"/>
    <property type="evidence" value="ECO:0007669"/>
    <property type="project" value="TreeGrafter"/>
</dbReference>
<dbReference type="Pfam" id="PF00496">
    <property type="entry name" value="SBP_bac_5"/>
    <property type="match status" value="1"/>
</dbReference>
<evidence type="ECO:0000256" key="1">
    <source>
        <dbReference type="ARBA" id="ARBA00004418"/>
    </source>
</evidence>
<dbReference type="PIRSF" id="PIRSF002741">
    <property type="entry name" value="MppA"/>
    <property type="match status" value="1"/>
</dbReference>
<organism evidence="7 8">
    <name type="scientific">Roseovarius albus</name>
    <dbReference type="NCBI Taxonomy" id="1247867"/>
    <lineage>
        <taxon>Bacteria</taxon>
        <taxon>Pseudomonadati</taxon>
        <taxon>Pseudomonadota</taxon>
        <taxon>Alphaproteobacteria</taxon>
        <taxon>Rhodobacterales</taxon>
        <taxon>Roseobacteraceae</taxon>
        <taxon>Roseovarius</taxon>
    </lineage>
</organism>
<evidence type="ECO:0000256" key="2">
    <source>
        <dbReference type="ARBA" id="ARBA00005695"/>
    </source>
</evidence>
<dbReference type="InterPro" id="IPR030678">
    <property type="entry name" value="Peptide/Ni-bd"/>
</dbReference>
<dbReference type="AlphaFoldDB" id="A0A1X7A1S6"/>
<evidence type="ECO:0000256" key="3">
    <source>
        <dbReference type="ARBA" id="ARBA00022448"/>
    </source>
</evidence>
<keyword evidence="8" id="KW-1185">Reference proteome</keyword>
<keyword evidence="3" id="KW-0813">Transport</keyword>
<evidence type="ECO:0000256" key="4">
    <source>
        <dbReference type="ARBA" id="ARBA00022729"/>
    </source>
</evidence>
<dbReference type="Gene3D" id="3.10.105.10">
    <property type="entry name" value="Dipeptide-binding Protein, Domain 3"/>
    <property type="match status" value="1"/>
</dbReference>
<dbReference type="PANTHER" id="PTHR30290">
    <property type="entry name" value="PERIPLASMIC BINDING COMPONENT OF ABC TRANSPORTER"/>
    <property type="match status" value="1"/>
</dbReference>
<dbReference type="RefSeq" id="WP_085807302.1">
    <property type="nucleotide sequence ID" value="NZ_FWFX01000014.1"/>
</dbReference>
<dbReference type="GO" id="GO:0015833">
    <property type="term" value="P:peptide transport"/>
    <property type="evidence" value="ECO:0007669"/>
    <property type="project" value="TreeGrafter"/>
</dbReference>
<dbReference type="OrthoDB" id="9803988at2"/>
<dbReference type="GO" id="GO:0030288">
    <property type="term" value="C:outer membrane-bounded periplasmic space"/>
    <property type="evidence" value="ECO:0007669"/>
    <property type="project" value="UniProtKB-ARBA"/>
</dbReference>
<evidence type="ECO:0000259" key="6">
    <source>
        <dbReference type="Pfam" id="PF00496"/>
    </source>
</evidence>
<dbReference type="Gene3D" id="3.90.76.10">
    <property type="entry name" value="Dipeptide-binding Protein, Domain 1"/>
    <property type="match status" value="1"/>
</dbReference>
<keyword evidence="4 5" id="KW-0732">Signal</keyword>
<accession>A0A1X7A1S6</accession>
<proteinExistence type="inferred from homology"/>
<feature type="domain" description="Solute-binding protein family 5" evidence="6">
    <location>
        <begin position="68"/>
        <end position="413"/>
    </location>
</feature>
<name>A0A1X7A1S6_9RHOB</name>
<dbReference type="PANTHER" id="PTHR30290:SF10">
    <property type="entry name" value="PERIPLASMIC OLIGOPEPTIDE-BINDING PROTEIN-RELATED"/>
    <property type="match status" value="1"/>
</dbReference>
<comment type="similarity">
    <text evidence="2">Belongs to the bacterial solute-binding protein 5 family.</text>
</comment>
<dbReference type="CDD" id="cd08503">
    <property type="entry name" value="PBP2_NikA_DppA_OppA_like_17"/>
    <property type="match status" value="1"/>
</dbReference>
<dbReference type="InterPro" id="IPR039424">
    <property type="entry name" value="SBP_5"/>
</dbReference>
<comment type="subcellular location">
    <subcellularLocation>
        <location evidence="1">Periplasm</location>
    </subcellularLocation>
</comment>
<evidence type="ECO:0000256" key="5">
    <source>
        <dbReference type="SAM" id="SignalP"/>
    </source>
</evidence>
<protein>
    <submittedName>
        <fullName evidence="7">Heme-binding protein A</fullName>
    </submittedName>
</protein>
<sequence length="496" mass="55145">MRLLIIVMLAVSLLTSAAAAQPDNVFRQAHDVGKGARSSLDPISQGRVLQITEKIMNRLARPGMDGLPQPDLATEWYTNKDGTVWTVKLREGVLFHDGSPFVAADVVYTFNRTLDPATNSPAQSLLRMFSGIEALDDLTVQFTLESTFADLPLLLMDPRLRIIPAGTGDEIAQTGIGTGPFMVEKFDPDGITHLVANPNYWEGAPYIERIEIIGVPDSQARLQAFLAGQLDMERGILPLLRRALTQSDRYIIQDIPTGNWSGFVFRTDTAPFTDPRVRKAIRLAVDREELLKLALDGGGTVSCDTPVAPDDQYRANMECPQDIEAARELLIEAGYPNGIGIDLHVSTIDQAWSALAVAFQQQVLPAGIYVNIVKSSADGYWTEIWKNKDSFATSWSARPADQVLNEAYHSSASGNESYYRDPNFELMLLAARKELNFEDRRKLYIRAQEHLADTSGTLIPFHRTQLVGLSKRVRDIDPVRSDVIRWHLVKLVDPDT</sequence>
<reference evidence="7 8" key="1">
    <citation type="submission" date="2017-03" db="EMBL/GenBank/DDBJ databases">
        <authorList>
            <person name="Afonso C.L."/>
            <person name="Miller P.J."/>
            <person name="Scott M.A."/>
            <person name="Spackman E."/>
            <person name="Goraichik I."/>
            <person name="Dimitrov K.M."/>
            <person name="Suarez D.L."/>
            <person name="Swayne D.E."/>
        </authorList>
    </citation>
    <scope>NUCLEOTIDE SEQUENCE [LARGE SCALE GENOMIC DNA]</scope>
    <source>
        <strain evidence="7 8">CECT 7450</strain>
    </source>
</reference>
<dbReference type="InterPro" id="IPR000914">
    <property type="entry name" value="SBP_5_dom"/>
</dbReference>
<evidence type="ECO:0000313" key="8">
    <source>
        <dbReference type="Proteomes" id="UP000193061"/>
    </source>
</evidence>
<feature type="signal peptide" evidence="5">
    <location>
        <begin position="1"/>
        <end position="20"/>
    </location>
</feature>
<evidence type="ECO:0000313" key="7">
    <source>
        <dbReference type="EMBL" id="SLN67821.1"/>
    </source>
</evidence>
<feature type="chain" id="PRO_5013027553" evidence="5">
    <location>
        <begin position="21"/>
        <end position="496"/>
    </location>
</feature>
<dbReference type="EMBL" id="FWFX01000014">
    <property type="protein sequence ID" value="SLN67821.1"/>
    <property type="molecule type" value="Genomic_DNA"/>
</dbReference>
<dbReference type="Gene3D" id="3.40.190.10">
    <property type="entry name" value="Periplasmic binding protein-like II"/>
    <property type="match status" value="1"/>
</dbReference>
<dbReference type="SUPFAM" id="SSF53850">
    <property type="entry name" value="Periplasmic binding protein-like II"/>
    <property type="match status" value="1"/>
</dbReference>